<dbReference type="InterPro" id="IPR013430">
    <property type="entry name" value="Toxin_antidote_HigA"/>
</dbReference>
<evidence type="ECO:0000313" key="4">
    <source>
        <dbReference type="EMBL" id="BBX58025.1"/>
    </source>
</evidence>
<keyword evidence="2" id="KW-0238">DNA-binding</keyword>
<dbReference type="Pfam" id="PF06114">
    <property type="entry name" value="Peptidase_M78"/>
    <property type="match status" value="1"/>
</dbReference>
<dbReference type="CDD" id="cd00093">
    <property type="entry name" value="HTH_XRE"/>
    <property type="match status" value="1"/>
</dbReference>
<dbReference type="InterPro" id="IPR001387">
    <property type="entry name" value="Cro/C1-type_HTH"/>
</dbReference>
<proteinExistence type="inferred from homology"/>
<dbReference type="SUPFAM" id="SSF47413">
    <property type="entry name" value="lambda repressor-like DNA-binding domains"/>
    <property type="match status" value="1"/>
</dbReference>
<dbReference type="EMBL" id="AP022572">
    <property type="protein sequence ID" value="BBX58025.1"/>
    <property type="molecule type" value="Genomic_DNA"/>
</dbReference>
<sequence>MPNHMNPTRAFQPDYASAPGATVADMLDQVGMTQMELAQRLGVSPKHINQVVKGVASISAELALGLEKVFGVSTAFWLNRQSLYRADIARQKESRELASALDWAKSFPVAELRKRRLISSSTGPDLVNELLHFFAIASPKLWSDPVAAYRKSQRFESDEKALATWLRLGEIEAAAIECAPFDNERFHEAVREARGLTRLNPAEWEPALIRICAHAGVAVVIVDTFRGTRANGATRWLSPTKALIQMSLRHRWEDIFWFSFFHEAAHVLLHGKKRIFIEGTGLPRDHSLQQWEEEADRFASRTLVPPEHDHELRRLTLTDIPTFAEQIGVDPGIVVGRLQHERLIPNQRGNELRHRLAFAEQEPQ</sequence>
<dbReference type="Proteomes" id="UP000467164">
    <property type="component" value="Chromosome"/>
</dbReference>
<evidence type="ECO:0000256" key="1">
    <source>
        <dbReference type="ARBA" id="ARBA00007227"/>
    </source>
</evidence>
<dbReference type="PROSITE" id="PS50943">
    <property type="entry name" value="HTH_CROC1"/>
    <property type="match status" value="1"/>
</dbReference>
<evidence type="ECO:0000256" key="2">
    <source>
        <dbReference type="ARBA" id="ARBA00023125"/>
    </source>
</evidence>
<reference evidence="4 5" key="1">
    <citation type="journal article" date="2019" name="Emerg. Microbes Infect.">
        <title>Comprehensive subspecies identification of 175 nontuberculous mycobacteria species based on 7547 genomic profiles.</title>
        <authorList>
            <person name="Matsumoto Y."/>
            <person name="Kinjo T."/>
            <person name="Motooka D."/>
            <person name="Nabeya D."/>
            <person name="Jung N."/>
            <person name="Uechi K."/>
            <person name="Horii T."/>
            <person name="Iida T."/>
            <person name="Fujita J."/>
            <person name="Nakamura S."/>
        </authorList>
    </citation>
    <scope>NUCLEOTIDE SEQUENCE [LARGE SCALE GENOMIC DNA]</scope>
    <source>
        <strain evidence="4 5">JCM 12657</strain>
    </source>
</reference>
<evidence type="ECO:0000259" key="3">
    <source>
        <dbReference type="PROSITE" id="PS50943"/>
    </source>
</evidence>
<keyword evidence="5" id="KW-1185">Reference proteome</keyword>
<name>A0A7I7LDZ8_9MYCO</name>
<feature type="domain" description="HTH cro/C1-type" evidence="3">
    <location>
        <begin position="31"/>
        <end position="77"/>
    </location>
</feature>
<dbReference type="PANTHER" id="PTHR36924:SF1">
    <property type="entry name" value="ANTITOXIN HIGA-1"/>
    <property type="match status" value="1"/>
</dbReference>
<dbReference type="InterPro" id="IPR010359">
    <property type="entry name" value="IrrE_HExxH"/>
</dbReference>
<accession>A0A7I7LDZ8</accession>
<dbReference type="AlphaFoldDB" id="A0A7I7LDZ8"/>
<dbReference type="PANTHER" id="PTHR36924">
    <property type="entry name" value="ANTITOXIN HIGA-1"/>
    <property type="match status" value="1"/>
</dbReference>
<dbReference type="RefSeq" id="WP_321573790.1">
    <property type="nucleotide sequence ID" value="NZ_AP022572.1"/>
</dbReference>
<dbReference type="SMART" id="SM00530">
    <property type="entry name" value="HTH_XRE"/>
    <property type="match status" value="1"/>
</dbReference>
<dbReference type="KEGG" id="msho:MSHO_33700"/>
<dbReference type="NCBIfam" id="TIGR02607">
    <property type="entry name" value="antidote_HigA"/>
    <property type="match status" value="1"/>
</dbReference>
<dbReference type="GO" id="GO:0003677">
    <property type="term" value="F:DNA binding"/>
    <property type="evidence" value="ECO:0007669"/>
    <property type="project" value="UniProtKB-KW"/>
</dbReference>
<gene>
    <name evidence="4" type="ORF">MSHO_33700</name>
</gene>
<evidence type="ECO:0000313" key="5">
    <source>
        <dbReference type="Proteomes" id="UP000467164"/>
    </source>
</evidence>
<dbReference type="Pfam" id="PF01381">
    <property type="entry name" value="HTH_3"/>
    <property type="match status" value="1"/>
</dbReference>
<organism evidence="4 5">
    <name type="scientific">Mycobacterium shottsii</name>
    <dbReference type="NCBI Taxonomy" id="133549"/>
    <lineage>
        <taxon>Bacteria</taxon>
        <taxon>Bacillati</taxon>
        <taxon>Actinomycetota</taxon>
        <taxon>Actinomycetes</taxon>
        <taxon>Mycobacteriales</taxon>
        <taxon>Mycobacteriaceae</taxon>
        <taxon>Mycobacterium</taxon>
        <taxon>Mycobacterium ulcerans group</taxon>
    </lineage>
</organism>
<protein>
    <submittedName>
        <fullName evidence="4">XRE family transcriptional regulator</fullName>
    </submittedName>
</protein>
<dbReference type="Gene3D" id="1.10.260.40">
    <property type="entry name" value="lambda repressor-like DNA-binding domains"/>
    <property type="match status" value="1"/>
</dbReference>
<dbReference type="InterPro" id="IPR010982">
    <property type="entry name" value="Lambda_DNA-bd_dom_sf"/>
</dbReference>
<comment type="similarity">
    <text evidence="1">Belongs to the short-chain fatty acyl-CoA assimilation regulator (ScfR) family.</text>
</comment>